<name>A0A1G7WJ63_9BACT</name>
<dbReference type="Proteomes" id="UP000198748">
    <property type="component" value="Unassembled WGS sequence"/>
</dbReference>
<evidence type="ECO:0000313" key="2">
    <source>
        <dbReference type="Proteomes" id="UP000198748"/>
    </source>
</evidence>
<reference evidence="2" key="1">
    <citation type="submission" date="2016-10" db="EMBL/GenBank/DDBJ databases">
        <authorList>
            <person name="Varghese N."/>
            <person name="Submissions S."/>
        </authorList>
    </citation>
    <scope>NUCLEOTIDE SEQUENCE [LARGE SCALE GENOMIC DNA]</scope>
    <source>
        <strain evidence="2">DSM 25329</strain>
    </source>
</reference>
<evidence type="ECO:0000313" key="1">
    <source>
        <dbReference type="EMBL" id="SDG72005.1"/>
    </source>
</evidence>
<gene>
    <name evidence="1" type="ORF">SAMN04487996_12267</name>
</gene>
<dbReference type="STRING" id="659014.SAMN04487996_12267"/>
<accession>A0A1G7WJ63</accession>
<organism evidence="1 2">
    <name type="scientific">Dyadobacter soli</name>
    <dbReference type="NCBI Taxonomy" id="659014"/>
    <lineage>
        <taxon>Bacteria</taxon>
        <taxon>Pseudomonadati</taxon>
        <taxon>Bacteroidota</taxon>
        <taxon>Cytophagia</taxon>
        <taxon>Cytophagales</taxon>
        <taxon>Spirosomataceae</taxon>
        <taxon>Dyadobacter</taxon>
    </lineage>
</organism>
<dbReference type="RefSeq" id="WP_090156702.1">
    <property type="nucleotide sequence ID" value="NZ_FNAN01000022.1"/>
</dbReference>
<sequence>MNTPVPSKFQPQANYMKSQYEIYIKKLTGLNPRVTAKEAGLEFHFEINLPVEIPFIIVQRLAFRHLEAVATDEEDLKTVLEAFKTQLVKSRPDIQLNPGM</sequence>
<dbReference type="AlphaFoldDB" id="A0A1G7WJ63"/>
<dbReference type="EMBL" id="FNAN01000022">
    <property type="protein sequence ID" value="SDG72005.1"/>
    <property type="molecule type" value="Genomic_DNA"/>
</dbReference>
<protein>
    <submittedName>
        <fullName evidence="1">Uncharacterized protein</fullName>
    </submittedName>
</protein>
<proteinExistence type="predicted"/>
<keyword evidence="2" id="KW-1185">Reference proteome</keyword>